<sequence length="472" mass="50290">MAINEMTIPELQQKMEYGNLSAKELTKQYLKQIASHNEQINAVLELNPDALHIAESLDTERNQTGPRSPLHGIPILVKDNIDTGDKMHTTAGSLAMENNYAKEDAFIVRKLREAGAVTLGKANLTEWANFMTVGMPNGYSSLGGQVRNPYGPGKFDTGGSSAGSGAGIAAGFAAGALGTETSGSILSPASSNSIVGIKPTVGLLSRTGIIPISNSQDTAGPMTLTVEDAAILLDALTGSDKNDPATLINKTTKNFSQSLNINGLKNARLGMSRDYLQGADDEEIAIIEDALADMEKLGAAITDPVKLPVDVNDINVMLHEFKSGVNAYLKDASTNLPVQSLQDVIQFNKNHKNEALNYGQTILEQSDKKSGNQTEAEYIQARLSDLEQSQEEGIDKAINEHNLDALIFINNYGAGIAAKAGYPSITVPAGYTSAGKPVGITLTGVAFTEARLIELAYAYEQATNHRKTPQLN</sequence>
<dbReference type="PANTHER" id="PTHR42678">
    <property type="entry name" value="AMIDASE"/>
    <property type="match status" value="1"/>
</dbReference>
<evidence type="ECO:0000313" key="3">
    <source>
        <dbReference type="Proteomes" id="UP001597502"/>
    </source>
</evidence>
<dbReference type="InterPro" id="IPR036928">
    <property type="entry name" value="AS_sf"/>
</dbReference>
<dbReference type="SUPFAM" id="SSF75304">
    <property type="entry name" value="Amidase signature (AS) enzymes"/>
    <property type="match status" value="1"/>
</dbReference>
<feature type="domain" description="Amidase" evidence="1">
    <location>
        <begin position="24"/>
        <end position="407"/>
    </location>
</feature>
<dbReference type="PANTHER" id="PTHR42678:SF34">
    <property type="entry name" value="OS04G0183300 PROTEIN"/>
    <property type="match status" value="1"/>
</dbReference>
<name>A0ABW5V437_9BACI</name>
<gene>
    <name evidence="2" type="ORF">ACFSUO_03420</name>
</gene>
<comment type="caution">
    <text evidence="2">The sequence shown here is derived from an EMBL/GenBank/DDBJ whole genome shotgun (WGS) entry which is preliminary data.</text>
</comment>
<dbReference type="RefSeq" id="WP_382391119.1">
    <property type="nucleotide sequence ID" value="NZ_JBHUNA010000005.1"/>
</dbReference>
<dbReference type="NCBIfam" id="NF005300">
    <property type="entry name" value="PRK06828.1"/>
    <property type="match status" value="1"/>
</dbReference>
<organism evidence="2 3">
    <name type="scientific">Lentibacillus juripiscarius</name>
    <dbReference type="NCBI Taxonomy" id="257446"/>
    <lineage>
        <taxon>Bacteria</taxon>
        <taxon>Bacillati</taxon>
        <taxon>Bacillota</taxon>
        <taxon>Bacilli</taxon>
        <taxon>Bacillales</taxon>
        <taxon>Bacillaceae</taxon>
        <taxon>Lentibacillus</taxon>
    </lineage>
</organism>
<proteinExistence type="predicted"/>
<reference evidence="3" key="1">
    <citation type="journal article" date="2019" name="Int. J. Syst. Evol. Microbiol.">
        <title>The Global Catalogue of Microorganisms (GCM) 10K type strain sequencing project: providing services to taxonomists for standard genome sequencing and annotation.</title>
        <authorList>
            <consortium name="The Broad Institute Genomics Platform"/>
            <consortium name="The Broad Institute Genome Sequencing Center for Infectious Disease"/>
            <person name="Wu L."/>
            <person name="Ma J."/>
        </authorList>
    </citation>
    <scope>NUCLEOTIDE SEQUENCE [LARGE SCALE GENOMIC DNA]</scope>
    <source>
        <strain evidence="3">TISTR 1535</strain>
    </source>
</reference>
<dbReference type="EMBL" id="JBHUNA010000005">
    <property type="protein sequence ID" value="MFD2760033.1"/>
    <property type="molecule type" value="Genomic_DNA"/>
</dbReference>
<dbReference type="Gene3D" id="3.90.1300.10">
    <property type="entry name" value="Amidase signature (AS) domain"/>
    <property type="match status" value="1"/>
</dbReference>
<evidence type="ECO:0000313" key="2">
    <source>
        <dbReference type="EMBL" id="MFD2760033.1"/>
    </source>
</evidence>
<dbReference type="Pfam" id="PF01425">
    <property type="entry name" value="Amidase"/>
    <property type="match status" value="1"/>
</dbReference>
<accession>A0ABW5V437</accession>
<dbReference type="Proteomes" id="UP001597502">
    <property type="component" value="Unassembled WGS sequence"/>
</dbReference>
<evidence type="ECO:0000259" key="1">
    <source>
        <dbReference type="Pfam" id="PF01425"/>
    </source>
</evidence>
<keyword evidence="3" id="KW-1185">Reference proteome</keyword>
<dbReference type="InterPro" id="IPR023631">
    <property type="entry name" value="Amidase_dom"/>
</dbReference>
<protein>
    <submittedName>
        <fullName evidence="2">Amidase family protein</fullName>
    </submittedName>
</protein>